<evidence type="ECO:0000256" key="1">
    <source>
        <dbReference type="SAM" id="MobiDB-lite"/>
    </source>
</evidence>
<dbReference type="HOGENOM" id="CLU_3065264_0_0_6"/>
<accession>L0GPZ8</accession>
<dbReference type="STRING" id="644801.Psest_2952"/>
<evidence type="ECO:0000313" key="2">
    <source>
        <dbReference type="EMBL" id="AGA87455.1"/>
    </source>
</evidence>
<dbReference type="EMBL" id="CP003071">
    <property type="protein sequence ID" value="AGA87455.1"/>
    <property type="molecule type" value="Genomic_DNA"/>
</dbReference>
<dbReference type="Proteomes" id="UP000010820">
    <property type="component" value="Chromosome"/>
</dbReference>
<gene>
    <name evidence="2" type="ORF">Psest_2952</name>
</gene>
<feature type="region of interest" description="Disordered" evidence="1">
    <location>
        <begin position="1"/>
        <end position="24"/>
    </location>
</feature>
<reference evidence="2 3" key="1">
    <citation type="submission" date="2011-10" db="EMBL/GenBank/DDBJ databases">
        <title>Complete sequence of chromosome of Pseudomonas stutzeri RCH2.</title>
        <authorList>
            <consortium name="US DOE Joint Genome Institute"/>
            <person name="Lucas S."/>
            <person name="Han J."/>
            <person name="Lapidus A."/>
            <person name="Cheng J.-F."/>
            <person name="Goodwin L."/>
            <person name="Pitluck S."/>
            <person name="Peters L."/>
            <person name="Ovchinnikova G."/>
            <person name="Zeytun A."/>
            <person name="Lu M."/>
            <person name="Detter J.C."/>
            <person name="Han C."/>
            <person name="Tapia R."/>
            <person name="Land M."/>
            <person name="Hauser L."/>
            <person name="Kyrpides N."/>
            <person name="Ivanova N."/>
            <person name="Pagani I."/>
            <person name="Chakraborty R."/>
            <person name="Arkin A."/>
            <person name="Dehal P."/>
            <person name="Wall J."/>
            <person name="Hazen T."/>
            <person name="Woyke T."/>
        </authorList>
    </citation>
    <scope>NUCLEOTIDE SEQUENCE [LARGE SCALE GENOMIC DNA]</scope>
    <source>
        <strain evidence="2 3">RCH2</strain>
    </source>
</reference>
<organism evidence="2 3">
    <name type="scientific">Stutzerimonas stutzeri RCH2</name>
    <dbReference type="NCBI Taxonomy" id="644801"/>
    <lineage>
        <taxon>Bacteria</taxon>
        <taxon>Pseudomonadati</taxon>
        <taxon>Pseudomonadota</taxon>
        <taxon>Gammaproteobacteria</taxon>
        <taxon>Pseudomonadales</taxon>
        <taxon>Pseudomonadaceae</taxon>
        <taxon>Stutzerimonas</taxon>
    </lineage>
</organism>
<dbReference type="AlphaFoldDB" id="L0GPZ8"/>
<dbReference type="KEGG" id="psh:Psest_2952"/>
<sequence length="53" mass="5997">MLQLRYAPSQSGASASRRSSGTEWDSTLPYRLFVAVEVTQGHLLDGFLTEYRF</sequence>
<feature type="compositionally biased region" description="Low complexity" evidence="1">
    <location>
        <begin position="11"/>
        <end position="21"/>
    </location>
</feature>
<name>L0GPZ8_STUST</name>
<proteinExistence type="predicted"/>
<protein>
    <submittedName>
        <fullName evidence="2">Uncharacterized protein</fullName>
    </submittedName>
</protein>
<evidence type="ECO:0000313" key="3">
    <source>
        <dbReference type="Proteomes" id="UP000010820"/>
    </source>
</evidence>